<name>A0A5B7CRX0_PORTR</name>
<organism evidence="1 2">
    <name type="scientific">Portunus trituberculatus</name>
    <name type="common">Swimming crab</name>
    <name type="synonym">Neptunus trituberculatus</name>
    <dbReference type="NCBI Taxonomy" id="210409"/>
    <lineage>
        <taxon>Eukaryota</taxon>
        <taxon>Metazoa</taxon>
        <taxon>Ecdysozoa</taxon>
        <taxon>Arthropoda</taxon>
        <taxon>Crustacea</taxon>
        <taxon>Multicrustacea</taxon>
        <taxon>Malacostraca</taxon>
        <taxon>Eumalacostraca</taxon>
        <taxon>Eucarida</taxon>
        <taxon>Decapoda</taxon>
        <taxon>Pleocyemata</taxon>
        <taxon>Brachyura</taxon>
        <taxon>Eubrachyura</taxon>
        <taxon>Portunoidea</taxon>
        <taxon>Portunidae</taxon>
        <taxon>Portuninae</taxon>
        <taxon>Portunus</taxon>
    </lineage>
</organism>
<evidence type="ECO:0000313" key="1">
    <source>
        <dbReference type="EMBL" id="MPC11581.1"/>
    </source>
</evidence>
<evidence type="ECO:0000313" key="2">
    <source>
        <dbReference type="Proteomes" id="UP000324222"/>
    </source>
</evidence>
<accession>A0A5B7CRX0</accession>
<proteinExistence type="predicted"/>
<comment type="caution">
    <text evidence="1">The sequence shown here is derived from an EMBL/GenBank/DDBJ whole genome shotgun (WGS) entry which is preliminary data.</text>
</comment>
<protein>
    <submittedName>
        <fullName evidence="1">Uncharacterized protein</fullName>
    </submittedName>
</protein>
<dbReference type="AlphaFoldDB" id="A0A5B7CRX0"/>
<reference evidence="1 2" key="1">
    <citation type="submission" date="2019-05" db="EMBL/GenBank/DDBJ databases">
        <title>Another draft genome of Portunus trituberculatus and its Hox gene families provides insights of decapod evolution.</title>
        <authorList>
            <person name="Jeong J.-H."/>
            <person name="Song I."/>
            <person name="Kim S."/>
            <person name="Choi T."/>
            <person name="Kim D."/>
            <person name="Ryu S."/>
            <person name="Kim W."/>
        </authorList>
    </citation>
    <scope>NUCLEOTIDE SEQUENCE [LARGE SCALE GENOMIC DNA]</scope>
    <source>
        <tissue evidence="1">Muscle</tissue>
    </source>
</reference>
<keyword evidence="2" id="KW-1185">Reference proteome</keyword>
<dbReference type="Proteomes" id="UP000324222">
    <property type="component" value="Unassembled WGS sequence"/>
</dbReference>
<sequence length="37" mass="4318">MARDLRYRSKARRRGGGIRHNEITVDCSYHLSLVTQT</sequence>
<gene>
    <name evidence="1" type="ORF">E2C01_004249</name>
</gene>
<dbReference type="EMBL" id="VSRR010000171">
    <property type="protein sequence ID" value="MPC11581.1"/>
    <property type="molecule type" value="Genomic_DNA"/>
</dbReference>